<evidence type="ECO:0000313" key="3">
    <source>
        <dbReference type="WBParaSite" id="SSLN_0000897501-mRNA-1"/>
    </source>
</evidence>
<organism evidence="3">
    <name type="scientific">Schistocephalus solidus</name>
    <name type="common">Tapeworm</name>
    <dbReference type="NCBI Taxonomy" id="70667"/>
    <lineage>
        <taxon>Eukaryota</taxon>
        <taxon>Metazoa</taxon>
        <taxon>Spiralia</taxon>
        <taxon>Lophotrochozoa</taxon>
        <taxon>Platyhelminthes</taxon>
        <taxon>Cestoda</taxon>
        <taxon>Eucestoda</taxon>
        <taxon>Diphyllobothriidea</taxon>
        <taxon>Diphyllobothriidae</taxon>
        <taxon>Schistocephalus</taxon>
    </lineage>
</organism>
<evidence type="ECO:0000313" key="1">
    <source>
        <dbReference type="EMBL" id="VDL95023.1"/>
    </source>
</evidence>
<dbReference type="AlphaFoldDB" id="A0A183SWP0"/>
<gene>
    <name evidence="1" type="ORF">SSLN_LOCUS8638</name>
</gene>
<evidence type="ECO:0000313" key="2">
    <source>
        <dbReference type="Proteomes" id="UP000275846"/>
    </source>
</evidence>
<reference evidence="1 2" key="2">
    <citation type="submission" date="2018-11" db="EMBL/GenBank/DDBJ databases">
        <authorList>
            <consortium name="Pathogen Informatics"/>
        </authorList>
    </citation>
    <scope>NUCLEOTIDE SEQUENCE [LARGE SCALE GENOMIC DNA]</scope>
    <source>
        <strain evidence="1 2">NST_G2</strain>
    </source>
</reference>
<protein>
    <submittedName>
        <fullName evidence="1 3">Uncharacterized protein</fullName>
    </submittedName>
</protein>
<sequence>MPPLSCADFGAIQGANHECLCPPLHCHAAESRTTNIQTFGDVRSVLYDFCNAQFLQITTNEKMMTAKPSVCLRSNDSRAASGLAFLLETEAFQVELCLSKKASSRFSRDTTCRDMKAISSYDQHRLL</sequence>
<dbReference type="Proteomes" id="UP000275846">
    <property type="component" value="Unassembled WGS sequence"/>
</dbReference>
<reference evidence="3" key="1">
    <citation type="submission" date="2016-06" db="UniProtKB">
        <authorList>
            <consortium name="WormBaseParasite"/>
        </authorList>
    </citation>
    <scope>IDENTIFICATION</scope>
</reference>
<keyword evidence="2" id="KW-1185">Reference proteome</keyword>
<dbReference type="WBParaSite" id="SSLN_0000897501-mRNA-1">
    <property type="protein sequence ID" value="SSLN_0000897501-mRNA-1"/>
    <property type="gene ID" value="SSLN_0000897501"/>
</dbReference>
<dbReference type="EMBL" id="UYSU01034764">
    <property type="protein sequence ID" value="VDL95023.1"/>
    <property type="molecule type" value="Genomic_DNA"/>
</dbReference>
<accession>A0A183SWP0</accession>
<proteinExistence type="predicted"/>
<name>A0A183SWP0_SCHSO</name>